<dbReference type="EnsemblPlants" id="AES69737">
    <property type="protein sequence ID" value="AES69737"/>
    <property type="gene ID" value="MTR_3g034010"/>
</dbReference>
<sequence length="96" mass="10590">MSSGDLFLSYTCLQHLQLIYISSLTAFSSNGLPTSLKSLDISDCKNLAFLPPEMWSNYTSLVDLYLENCCDGLTSFQLNGFPTLESLSIEGCSFLN</sequence>
<gene>
    <name evidence="1" type="ordered locus">MTR_3g034010</name>
</gene>
<dbReference type="Gene3D" id="3.80.10.10">
    <property type="entry name" value="Ribonuclease Inhibitor"/>
    <property type="match status" value="1"/>
</dbReference>
<keyword evidence="3" id="KW-1185">Reference proteome</keyword>
<accession>G7IX66</accession>
<reference evidence="2" key="3">
    <citation type="submission" date="2015-04" db="UniProtKB">
        <authorList>
            <consortium name="EnsemblPlants"/>
        </authorList>
    </citation>
    <scope>IDENTIFICATION</scope>
    <source>
        <strain evidence="2">cv. Jemalong A17</strain>
    </source>
</reference>
<dbReference type="Proteomes" id="UP000002051">
    <property type="component" value="Chromosome 3"/>
</dbReference>
<evidence type="ECO:0000313" key="3">
    <source>
        <dbReference type="Proteomes" id="UP000002051"/>
    </source>
</evidence>
<evidence type="ECO:0000313" key="1">
    <source>
        <dbReference type="EMBL" id="AES69737.1"/>
    </source>
</evidence>
<dbReference type="HOGENOM" id="CLU_2362877_0_0_1"/>
<evidence type="ECO:0000313" key="2">
    <source>
        <dbReference type="EnsemblPlants" id="AES69737"/>
    </source>
</evidence>
<dbReference type="AlphaFoldDB" id="G7IX66"/>
<name>G7IX66_MEDTR</name>
<dbReference type="SUPFAM" id="SSF52047">
    <property type="entry name" value="RNI-like"/>
    <property type="match status" value="1"/>
</dbReference>
<reference evidence="1 3" key="2">
    <citation type="journal article" date="2014" name="BMC Genomics">
        <title>An improved genome release (version Mt4.0) for the model legume Medicago truncatula.</title>
        <authorList>
            <person name="Tang H."/>
            <person name="Krishnakumar V."/>
            <person name="Bidwell S."/>
            <person name="Rosen B."/>
            <person name="Chan A."/>
            <person name="Zhou S."/>
            <person name="Gentzbittel L."/>
            <person name="Childs K.L."/>
            <person name="Yandell M."/>
            <person name="Gundlach H."/>
            <person name="Mayer K.F."/>
            <person name="Schwartz D.C."/>
            <person name="Town C.D."/>
        </authorList>
    </citation>
    <scope>GENOME REANNOTATION</scope>
    <source>
        <strain evidence="2 3">cv. Jemalong A17</strain>
    </source>
</reference>
<dbReference type="EMBL" id="CM001219">
    <property type="protein sequence ID" value="AES69737.1"/>
    <property type="molecule type" value="Genomic_DNA"/>
</dbReference>
<dbReference type="InterPro" id="IPR032675">
    <property type="entry name" value="LRR_dom_sf"/>
</dbReference>
<organism evidence="1 3">
    <name type="scientific">Medicago truncatula</name>
    <name type="common">Barrel medic</name>
    <name type="synonym">Medicago tribuloides</name>
    <dbReference type="NCBI Taxonomy" id="3880"/>
    <lineage>
        <taxon>Eukaryota</taxon>
        <taxon>Viridiplantae</taxon>
        <taxon>Streptophyta</taxon>
        <taxon>Embryophyta</taxon>
        <taxon>Tracheophyta</taxon>
        <taxon>Spermatophyta</taxon>
        <taxon>Magnoliopsida</taxon>
        <taxon>eudicotyledons</taxon>
        <taxon>Gunneridae</taxon>
        <taxon>Pentapetalae</taxon>
        <taxon>rosids</taxon>
        <taxon>fabids</taxon>
        <taxon>Fabales</taxon>
        <taxon>Fabaceae</taxon>
        <taxon>Papilionoideae</taxon>
        <taxon>50 kb inversion clade</taxon>
        <taxon>NPAAA clade</taxon>
        <taxon>Hologalegina</taxon>
        <taxon>IRL clade</taxon>
        <taxon>Trifolieae</taxon>
        <taxon>Medicago</taxon>
    </lineage>
</organism>
<protein>
    <submittedName>
        <fullName evidence="1">LRR and NB-ARC domain disease resistance protein</fullName>
    </submittedName>
</protein>
<proteinExistence type="predicted"/>
<reference evidence="1 3" key="1">
    <citation type="journal article" date="2011" name="Nature">
        <title>The Medicago genome provides insight into the evolution of rhizobial symbioses.</title>
        <authorList>
            <person name="Young N.D."/>
            <person name="Debelle F."/>
            <person name="Oldroyd G.E."/>
            <person name="Geurts R."/>
            <person name="Cannon S.B."/>
            <person name="Udvardi M.K."/>
            <person name="Benedito V.A."/>
            <person name="Mayer K.F."/>
            <person name="Gouzy J."/>
            <person name="Schoof H."/>
            <person name="Van de Peer Y."/>
            <person name="Proost S."/>
            <person name="Cook D.R."/>
            <person name="Meyers B.C."/>
            <person name="Spannagl M."/>
            <person name="Cheung F."/>
            <person name="De Mita S."/>
            <person name="Krishnakumar V."/>
            <person name="Gundlach H."/>
            <person name="Zhou S."/>
            <person name="Mudge J."/>
            <person name="Bharti A.K."/>
            <person name="Murray J.D."/>
            <person name="Naoumkina M.A."/>
            <person name="Rosen B."/>
            <person name="Silverstein K.A."/>
            <person name="Tang H."/>
            <person name="Rombauts S."/>
            <person name="Zhao P.X."/>
            <person name="Zhou P."/>
            <person name="Barbe V."/>
            <person name="Bardou P."/>
            <person name="Bechner M."/>
            <person name="Bellec A."/>
            <person name="Berger A."/>
            <person name="Berges H."/>
            <person name="Bidwell S."/>
            <person name="Bisseling T."/>
            <person name="Choisne N."/>
            <person name="Couloux A."/>
            <person name="Denny R."/>
            <person name="Deshpande S."/>
            <person name="Dai X."/>
            <person name="Doyle J.J."/>
            <person name="Dudez A.M."/>
            <person name="Farmer A.D."/>
            <person name="Fouteau S."/>
            <person name="Franken C."/>
            <person name="Gibelin C."/>
            <person name="Gish J."/>
            <person name="Goldstein S."/>
            <person name="Gonzalez A.J."/>
            <person name="Green P.J."/>
            <person name="Hallab A."/>
            <person name="Hartog M."/>
            <person name="Hua A."/>
            <person name="Humphray S.J."/>
            <person name="Jeong D.H."/>
            <person name="Jing Y."/>
            <person name="Jocker A."/>
            <person name="Kenton S.M."/>
            <person name="Kim D.J."/>
            <person name="Klee K."/>
            <person name="Lai H."/>
            <person name="Lang C."/>
            <person name="Lin S."/>
            <person name="Macmil S.L."/>
            <person name="Magdelenat G."/>
            <person name="Matthews L."/>
            <person name="McCorrison J."/>
            <person name="Monaghan E.L."/>
            <person name="Mun J.H."/>
            <person name="Najar F.Z."/>
            <person name="Nicholson C."/>
            <person name="Noirot C."/>
            <person name="O'Bleness M."/>
            <person name="Paule C.R."/>
            <person name="Poulain J."/>
            <person name="Prion F."/>
            <person name="Qin B."/>
            <person name="Qu C."/>
            <person name="Retzel E.F."/>
            <person name="Riddle C."/>
            <person name="Sallet E."/>
            <person name="Samain S."/>
            <person name="Samson N."/>
            <person name="Sanders I."/>
            <person name="Saurat O."/>
            <person name="Scarpelli C."/>
            <person name="Schiex T."/>
            <person name="Segurens B."/>
            <person name="Severin A.J."/>
            <person name="Sherrier D.J."/>
            <person name="Shi R."/>
            <person name="Sims S."/>
            <person name="Singer S.R."/>
            <person name="Sinharoy S."/>
            <person name="Sterck L."/>
            <person name="Viollet A."/>
            <person name="Wang B.B."/>
            <person name="Wang K."/>
            <person name="Wang M."/>
            <person name="Wang X."/>
            <person name="Warfsmann J."/>
            <person name="Weissenbach J."/>
            <person name="White D.D."/>
            <person name="White J.D."/>
            <person name="Wiley G.B."/>
            <person name="Wincker P."/>
            <person name="Xing Y."/>
            <person name="Yang L."/>
            <person name="Yao Z."/>
            <person name="Ying F."/>
            <person name="Zhai J."/>
            <person name="Zhou L."/>
            <person name="Zuber A."/>
            <person name="Denarie J."/>
            <person name="Dixon R.A."/>
            <person name="May G.D."/>
            <person name="Schwartz D.C."/>
            <person name="Rogers J."/>
            <person name="Quetier F."/>
            <person name="Town C.D."/>
            <person name="Roe B.A."/>
        </authorList>
    </citation>
    <scope>NUCLEOTIDE SEQUENCE [LARGE SCALE GENOMIC DNA]</scope>
    <source>
        <strain evidence="1">A17</strain>
        <strain evidence="2 3">cv. Jemalong A17</strain>
    </source>
</reference>
<dbReference type="PaxDb" id="3880-AES69737"/>